<evidence type="ECO:0000259" key="8">
    <source>
        <dbReference type="Pfam" id="PF25963"/>
    </source>
</evidence>
<evidence type="ECO:0000256" key="1">
    <source>
        <dbReference type="ARBA" id="ARBA00004167"/>
    </source>
</evidence>
<gene>
    <name evidence="9" type="ORF">AM493_16580</name>
</gene>
<dbReference type="RefSeq" id="WP_054409143.1">
    <property type="nucleotide sequence ID" value="NZ_FOYA01000011.1"/>
</dbReference>
<dbReference type="PANTHER" id="PTHR30386:SF26">
    <property type="entry name" value="TRANSPORT PROTEIN COMB"/>
    <property type="match status" value="1"/>
</dbReference>
<evidence type="ECO:0000256" key="6">
    <source>
        <dbReference type="SAM" id="Phobius"/>
    </source>
</evidence>
<dbReference type="InterPro" id="IPR058625">
    <property type="entry name" value="MdtA-like_BSH"/>
</dbReference>
<dbReference type="PATRIC" id="fig|1202724.3.peg.3444"/>
<sequence>MKLFSPATSKGYLHTVVTVVSMVMVVSGIVLATWFFVYYRNHEETNDAQVEQYITPVAARISGYIKEVRFQENQFVHKGDTLIVIDNREYKARLDKAVADELTAKSAINVSRHAAVATAGQDVVEQSKLPGAKAVMVKAQQELERYNALYKEQAATLQQVERVQADYDAALSHYNEIKNSITRAGLDTRQAGTKIPEAEAVYMAKKAEAENAALFYSYTVITAPYDGYVGKRTLQPGQLVKEGQTLVNVVSSEKWVVANFKETQLEYLKVGSEVTLAVDALGDREFTGIIQSLSPASGARFSVLPPDNATGNFVKIEQRIPVKIVLKEDEGAEFLRAGMNVIVIAEHR</sequence>
<dbReference type="SUPFAM" id="SSF111369">
    <property type="entry name" value="HlyD-like secretion proteins"/>
    <property type="match status" value="2"/>
</dbReference>
<dbReference type="GO" id="GO:0055085">
    <property type="term" value="P:transmembrane transport"/>
    <property type="evidence" value="ECO:0007669"/>
    <property type="project" value="InterPro"/>
</dbReference>
<keyword evidence="5" id="KW-0175">Coiled coil</keyword>
<organism evidence="9 10">
    <name type="scientific">Flavobacterium akiainvivens</name>
    <dbReference type="NCBI Taxonomy" id="1202724"/>
    <lineage>
        <taxon>Bacteria</taxon>
        <taxon>Pseudomonadati</taxon>
        <taxon>Bacteroidota</taxon>
        <taxon>Flavobacteriia</taxon>
        <taxon>Flavobacteriales</taxon>
        <taxon>Flavobacteriaceae</taxon>
        <taxon>Flavobacterium</taxon>
    </lineage>
</organism>
<dbReference type="STRING" id="1202724.AM493_16580"/>
<dbReference type="PANTHER" id="PTHR30386">
    <property type="entry name" value="MEMBRANE FUSION SUBUNIT OF EMRAB-TOLC MULTIDRUG EFFLUX PUMP"/>
    <property type="match status" value="1"/>
</dbReference>
<dbReference type="Gene3D" id="2.40.30.170">
    <property type="match status" value="1"/>
</dbReference>
<keyword evidence="10" id="KW-1185">Reference proteome</keyword>
<evidence type="ECO:0000313" key="10">
    <source>
        <dbReference type="Proteomes" id="UP000037755"/>
    </source>
</evidence>
<keyword evidence="2 6" id="KW-0812">Transmembrane</keyword>
<evidence type="ECO:0000256" key="5">
    <source>
        <dbReference type="SAM" id="Coils"/>
    </source>
</evidence>
<keyword evidence="4 6" id="KW-0472">Membrane</keyword>
<evidence type="ECO:0000259" key="7">
    <source>
        <dbReference type="Pfam" id="PF25917"/>
    </source>
</evidence>
<feature type="domain" description="p-hydroxybenzoic acid efflux pump subunit AaeA-like beta-barrel" evidence="8">
    <location>
        <begin position="255"/>
        <end position="344"/>
    </location>
</feature>
<accession>A0A0M8MJH1</accession>
<name>A0A0M8MJH1_9FLAO</name>
<dbReference type="Proteomes" id="UP000037755">
    <property type="component" value="Unassembled WGS sequence"/>
</dbReference>
<proteinExistence type="predicted"/>
<dbReference type="Gene3D" id="2.40.50.100">
    <property type="match status" value="1"/>
</dbReference>
<dbReference type="AlphaFoldDB" id="A0A0M8MJH1"/>
<evidence type="ECO:0000256" key="4">
    <source>
        <dbReference type="ARBA" id="ARBA00023136"/>
    </source>
</evidence>
<feature type="transmembrane region" description="Helical" evidence="6">
    <location>
        <begin position="12"/>
        <end position="39"/>
    </location>
</feature>
<dbReference type="InterPro" id="IPR050739">
    <property type="entry name" value="MFP"/>
</dbReference>
<comment type="subcellular location">
    <subcellularLocation>
        <location evidence="1">Membrane</location>
        <topology evidence="1">Single-pass membrane protein</topology>
    </subcellularLocation>
</comment>
<dbReference type="EMBL" id="LIYD01000005">
    <property type="protein sequence ID" value="KOS07481.1"/>
    <property type="molecule type" value="Genomic_DNA"/>
</dbReference>
<evidence type="ECO:0000256" key="3">
    <source>
        <dbReference type="ARBA" id="ARBA00022989"/>
    </source>
</evidence>
<comment type="caution">
    <text evidence="9">The sequence shown here is derived from an EMBL/GenBank/DDBJ whole genome shotgun (WGS) entry which is preliminary data.</text>
</comment>
<feature type="coiled-coil region" evidence="5">
    <location>
        <begin position="136"/>
        <end position="163"/>
    </location>
</feature>
<reference evidence="9 10" key="1">
    <citation type="submission" date="2015-08" db="EMBL/GenBank/DDBJ databases">
        <title>Whole genome sequence of Flavobacterium akiainvivens IK-1T, from decaying Wikstroemia oahuensis, an endemic Hawaiian shrub.</title>
        <authorList>
            <person name="Wan X."/>
            <person name="Hou S."/>
            <person name="Saito J."/>
            <person name="Donachie S."/>
        </authorList>
    </citation>
    <scope>NUCLEOTIDE SEQUENCE [LARGE SCALE GENOMIC DNA]</scope>
    <source>
        <strain evidence="9 10">IK-1</strain>
    </source>
</reference>
<dbReference type="Pfam" id="PF25917">
    <property type="entry name" value="BSH_RND"/>
    <property type="match status" value="1"/>
</dbReference>
<dbReference type="GO" id="GO:0016020">
    <property type="term" value="C:membrane"/>
    <property type="evidence" value="ECO:0007669"/>
    <property type="project" value="UniProtKB-SubCell"/>
</dbReference>
<feature type="domain" description="Multidrug resistance protein MdtA-like barrel-sandwich hybrid" evidence="7">
    <location>
        <begin position="57"/>
        <end position="250"/>
    </location>
</feature>
<dbReference type="OrthoDB" id="9811754at2"/>
<protein>
    <submittedName>
        <fullName evidence="9">Secretion protein HlyD</fullName>
    </submittedName>
</protein>
<dbReference type="Pfam" id="PF25963">
    <property type="entry name" value="Beta-barrel_AAEA"/>
    <property type="match status" value="1"/>
</dbReference>
<dbReference type="InterPro" id="IPR058634">
    <property type="entry name" value="AaeA-lik-b-barrel"/>
</dbReference>
<evidence type="ECO:0000256" key="2">
    <source>
        <dbReference type="ARBA" id="ARBA00022692"/>
    </source>
</evidence>
<keyword evidence="3 6" id="KW-1133">Transmembrane helix</keyword>
<evidence type="ECO:0000313" key="9">
    <source>
        <dbReference type="EMBL" id="KOS07481.1"/>
    </source>
</evidence>